<dbReference type="EMBL" id="JACCBK010000001">
    <property type="protein sequence ID" value="NYD87137.1"/>
    <property type="molecule type" value="Genomic_DNA"/>
</dbReference>
<accession>A0A7Y9JYT5</accession>
<evidence type="ECO:0000313" key="6">
    <source>
        <dbReference type="Proteomes" id="UP000577956"/>
    </source>
</evidence>
<feature type="domain" description="YdbS-like PH" evidence="3">
    <location>
        <begin position="327"/>
        <end position="378"/>
    </location>
</feature>
<sequence>MSASVDGPAPAPRPDAGVPPEPTPRAGDVPADAWRRMHPVTPALRGWKVLVAVVAIVGYQAADDLRRAAELLDEGTAWLVLLGALVLVGAVGFLYSLLAWRATRFAVTAEAVHLRHGILFRQQRQARLDRLQAVDVVQPLLARLFGLSQLTLEVAGGSGSAVELAFLREQEATELRAQILALAAGVRQEPVAPAVGPAAPRADAPGGGSADGAGAAGPDGGAVVEGAAHPAAAVPATSATSPVPTLPVFAEAPERQVYDLPTGRLVGSLVRSVPPWFLVVGLVAGGVVVAVTRDVGGVFFAVPAVLGVGGYVWGRVNTAATFRAATSPDGIRLRHGLTETRTQTVPPGRVQAVRLSQGPLWRRSDWWTVEMNVAGYGTGDGTSADQGTVLHPVATRAEAATALWLVLPDLGVDDPLAALDAALGGTGDDGGFTPAPRRARWVDPVSWRSHGVLVTRTALVMRSGRFWRTVVVVPHERTQSLGVGQGPVQRRLGLATFEAHSTPGPIVPTVQHLDAAAVRALLDEQSARARQARRVAGPELWMRAATADLPGVAGAEPPLDVPTAQAAGAPGAASGAVDGLRAAEGADVPEGPR</sequence>
<dbReference type="Proteomes" id="UP000577956">
    <property type="component" value="Unassembled WGS sequence"/>
</dbReference>
<gene>
    <name evidence="5" type="ORF">BKA21_002686</name>
    <name evidence="4" type="ORF">Col01nite_12360</name>
</gene>
<comment type="caution">
    <text evidence="5">The sequence shown here is derived from an EMBL/GenBank/DDBJ whole genome shotgun (WGS) entry which is preliminary data.</text>
</comment>
<dbReference type="PANTHER" id="PTHR34473">
    <property type="entry name" value="UPF0699 TRANSMEMBRANE PROTEIN YDBS"/>
    <property type="match status" value="1"/>
</dbReference>
<feature type="transmembrane region" description="Helical" evidence="2">
    <location>
        <begin position="273"/>
        <end position="291"/>
    </location>
</feature>
<dbReference type="Proteomes" id="UP000618382">
    <property type="component" value="Unassembled WGS sequence"/>
</dbReference>
<proteinExistence type="predicted"/>
<evidence type="ECO:0000256" key="1">
    <source>
        <dbReference type="SAM" id="MobiDB-lite"/>
    </source>
</evidence>
<feature type="region of interest" description="Disordered" evidence="1">
    <location>
        <begin position="1"/>
        <end position="30"/>
    </location>
</feature>
<feature type="transmembrane region" description="Helical" evidence="2">
    <location>
        <begin position="77"/>
        <end position="98"/>
    </location>
</feature>
<feature type="domain" description="YdbS-like PH" evidence="3">
    <location>
        <begin position="447"/>
        <end position="520"/>
    </location>
</feature>
<feature type="compositionally biased region" description="Low complexity" evidence="1">
    <location>
        <begin position="564"/>
        <end position="576"/>
    </location>
</feature>
<feature type="domain" description="YdbS-like PH" evidence="3">
    <location>
        <begin position="100"/>
        <end position="179"/>
    </location>
</feature>
<reference evidence="4 7" key="2">
    <citation type="submission" date="2021-01" db="EMBL/GenBank/DDBJ databases">
        <title>Whole genome shotgun sequence of Cellulomonas oligotrophica NBRC 109435.</title>
        <authorList>
            <person name="Komaki H."/>
            <person name="Tamura T."/>
        </authorList>
    </citation>
    <scope>NUCLEOTIDE SEQUENCE [LARGE SCALE GENOMIC DNA]</scope>
    <source>
        <strain evidence="4 7">NBRC 109435</strain>
    </source>
</reference>
<keyword evidence="2" id="KW-0812">Transmembrane</keyword>
<feature type="transmembrane region" description="Helical" evidence="2">
    <location>
        <begin position="297"/>
        <end position="314"/>
    </location>
</feature>
<evidence type="ECO:0000256" key="2">
    <source>
        <dbReference type="SAM" id="Phobius"/>
    </source>
</evidence>
<feature type="transmembrane region" description="Helical" evidence="2">
    <location>
        <begin position="44"/>
        <end position="62"/>
    </location>
</feature>
<dbReference type="EMBL" id="BONN01000003">
    <property type="protein sequence ID" value="GIG32077.1"/>
    <property type="molecule type" value="Genomic_DNA"/>
</dbReference>
<evidence type="ECO:0000313" key="7">
    <source>
        <dbReference type="Proteomes" id="UP000618382"/>
    </source>
</evidence>
<dbReference type="InterPro" id="IPR005182">
    <property type="entry name" value="YdbS-like_PH"/>
</dbReference>
<name>A0A7Y9JYT5_9CELL</name>
<feature type="compositionally biased region" description="Gly residues" evidence="1">
    <location>
        <begin position="205"/>
        <end position="220"/>
    </location>
</feature>
<dbReference type="PANTHER" id="PTHR34473:SF2">
    <property type="entry name" value="UPF0699 TRANSMEMBRANE PROTEIN YDBT"/>
    <property type="match status" value="1"/>
</dbReference>
<dbReference type="RefSeq" id="WP_239072812.1">
    <property type="nucleotide sequence ID" value="NZ_BAABFI010000009.1"/>
</dbReference>
<evidence type="ECO:0000259" key="3">
    <source>
        <dbReference type="Pfam" id="PF03703"/>
    </source>
</evidence>
<keyword evidence="2" id="KW-0472">Membrane</keyword>
<reference evidence="5 6" key="1">
    <citation type="submission" date="2020-07" db="EMBL/GenBank/DDBJ databases">
        <title>Sequencing the genomes of 1000 actinobacteria strains.</title>
        <authorList>
            <person name="Klenk H.-P."/>
        </authorList>
    </citation>
    <scope>NUCLEOTIDE SEQUENCE [LARGE SCALE GENOMIC DNA]</scope>
    <source>
        <strain evidence="5 6">DSM 24482</strain>
    </source>
</reference>
<feature type="region of interest" description="Disordered" evidence="1">
    <location>
        <begin position="194"/>
        <end position="221"/>
    </location>
</feature>
<feature type="region of interest" description="Disordered" evidence="1">
    <location>
        <begin position="553"/>
        <end position="593"/>
    </location>
</feature>
<evidence type="ECO:0000313" key="4">
    <source>
        <dbReference type="EMBL" id="GIG32077.1"/>
    </source>
</evidence>
<organism evidence="5 6">
    <name type="scientific">Cellulomonas oligotrophica</name>
    <dbReference type="NCBI Taxonomy" id="931536"/>
    <lineage>
        <taxon>Bacteria</taxon>
        <taxon>Bacillati</taxon>
        <taxon>Actinomycetota</taxon>
        <taxon>Actinomycetes</taxon>
        <taxon>Micrococcales</taxon>
        <taxon>Cellulomonadaceae</taxon>
        <taxon>Cellulomonas</taxon>
    </lineage>
</organism>
<keyword evidence="7" id="KW-1185">Reference proteome</keyword>
<feature type="compositionally biased region" description="Low complexity" evidence="1">
    <location>
        <begin position="194"/>
        <end position="204"/>
    </location>
</feature>
<dbReference type="AlphaFoldDB" id="A0A7Y9JYT5"/>
<feature type="compositionally biased region" description="Pro residues" evidence="1">
    <location>
        <begin position="9"/>
        <end position="23"/>
    </location>
</feature>
<keyword evidence="2" id="KW-1133">Transmembrane helix</keyword>
<dbReference type="Pfam" id="PF03703">
    <property type="entry name" value="bPH_2"/>
    <property type="match status" value="3"/>
</dbReference>
<protein>
    <submittedName>
        <fullName evidence="5">Putative membrane protein</fullName>
    </submittedName>
</protein>
<evidence type="ECO:0000313" key="5">
    <source>
        <dbReference type="EMBL" id="NYD87137.1"/>
    </source>
</evidence>